<dbReference type="GO" id="GO:0071897">
    <property type="term" value="P:DNA biosynthetic process"/>
    <property type="evidence" value="ECO:0007669"/>
    <property type="project" value="UniProtKB-ARBA"/>
</dbReference>
<sequence>VNNPSIDVICVSECTNDYGVCVWLKGDFGELFVVSMYCQYGKDIEPYLRYLERVRECVNGKRVIIGMDANAVSPLWYSKGGGRGRENELRGEILEEWIVVNDMVVLNEPNKFYTFSGPNGESDIDVTMVNEACMDCLFEWEIKCDWGISDHNVILVRMFCEQEAEVISEICRWNDRGVDWDAYVDSLSARAMDDCIRLMDVTDVNMMADGIMTWIRDVNDSMMSRTKQKRVKKLVWWTEELGKLKKKVKRCRKAYQRARKNEVKRMEKKREYSQVLWQYKKKIWEARESSWRRYVAVTGNRDPWGDVYRVCMNKGRKHRLSGMKCGERMTDTWKESVRVLLDRFFPAPSMEMFCVNDGITGVNGKQFEWGEIDDAVRSMKLRKASGMDGITAEMLRRIWTAIPEWMKSMYDMCLSSGCFPNEWKIARVIVLLKSPERVRSDPGSYRPICLLSVLGKVLERMMVKRMERKVGNRMCSAQHGFMIGRSTESAWNCVLEWVNESEYKYVLGVFVDFRGAFDNLEWKCILEKLREVGCEEMDLWQDYFSERKVCMIGARESVWKNVKRGCPQGSICGPFIWNLLMDDLLWRLQRSGCKVVAYADDVLLMIEGRNRVELERKGTEWMTMVCDWGESVGVRVSEDKTVMMLLKGKLAETRCPNVRMNERCVRYVQRVKYLGVWMGERLNFRVHLESLREKSVRVVGKLRRVLRSEWGLRKKAVKILYKGLFSACVMYGASVWYGVMKFGYARELMNRCQRVVLCACMNVCRTVSTDALQVLMGGLPWDLECVRRGVKYKIKNGIRLNVDDIVCQEEVNGKRLNECMELVNGRLYEEWQRRWDESVCGRVTHEFVKNVRMAEECGYIDIPLHAGYLFTGHGSMNGFLYKRGLAESEECACGAGCEDWKHVLCECPLYNDIRNLCEWGVIVQEDGSVDVGSVFVSKDVFESVCKFATCVFSRRKVRMSM</sequence>
<keyword evidence="4" id="KW-1185">Reference proteome</keyword>
<dbReference type="SUPFAM" id="SSF56672">
    <property type="entry name" value="DNA/RNA polymerases"/>
    <property type="match status" value="1"/>
</dbReference>
<evidence type="ECO:0000259" key="2">
    <source>
        <dbReference type="PROSITE" id="PS50878"/>
    </source>
</evidence>
<dbReference type="InterPro" id="IPR005135">
    <property type="entry name" value="Endo/exonuclease/phosphatase"/>
</dbReference>
<feature type="transmembrane region" description="Helical" evidence="1">
    <location>
        <begin position="719"/>
        <end position="739"/>
    </location>
</feature>
<organism evidence="3 4">
    <name type="scientific">Odynerus spinipes</name>
    <dbReference type="NCBI Taxonomy" id="1348599"/>
    <lineage>
        <taxon>Eukaryota</taxon>
        <taxon>Metazoa</taxon>
        <taxon>Ecdysozoa</taxon>
        <taxon>Arthropoda</taxon>
        <taxon>Hexapoda</taxon>
        <taxon>Insecta</taxon>
        <taxon>Pterygota</taxon>
        <taxon>Neoptera</taxon>
        <taxon>Endopterygota</taxon>
        <taxon>Hymenoptera</taxon>
        <taxon>Apocrita</taxon>
        <taxon>Aculeata</taxon>
        <taxon>Vespoidea</taxon>
        <taxon>Vespidae</taxon>
        <taxon>Eumeninae</taxon>
        <taxon>Odynerus</taxon>
    </lineage>
</organism>
<dbReference type="InterPro" id="IPR043502">
    <property type="entry name" value="DNA/RNA_pol_sf"/>
</dbReference>
<gene>
    <name evidence="3" type="ORF">KPH14_012910</name>
</gene>
<dbReference type="Pfam" id="PF00078">
    <property type="entry name" value="RVT_1"/>
    <property type="match status" value="1"/>
</dbReference>
<dbReference type="EMBL" id="JAIFRP010004298">
    <property type="protein sequence ID" value="KAK2577563.1"/>
    <property type="molecule type" value="Genomic_DNA"/>
</dbReference>
<evidence type="ECO:0000256" key="1">
    <source>
        <dbReference type="SAM" id="Phobius"/>
    </source>
</evidence>
<evidence type="ECO:0000313" key="4">
    <source>
        <dbReference type="Proteomes" id="UP001258017"/>
    </source>
</evidence>
<dbReference type="Pfam" id="PF14529">
    <property type="entry name" value="Exo_endo_phos_2"/>
    <property type="match status" value="1"/>
</dbReference>
<dbReference type="CDD" id="cd01650">
    <property type="entry name" value="RT_nLTR_like"/>
    <property type="match status" value="1"/>
</dbReference>
<dbReference type="SUPFAM" id="SSF56219">
    <property type="entry name" value="DNase I-like"/>
    <property type="match status" value="1"/>
</dbReference>
<dbReference type="Proteomes" id="UP001258017">
    <property type="component" value="Unassembled WGS sequence"/>
</dbReference>
<reference evidence="3" key="1">
    <citation type="submission" date="2021-08" db="EMBL/GenBank/DDBJ databases">
        <authorList>
            <person name="Misof B."/>
            <person name="Oliver O."/>
            <person name="Podsiadlowski L."/>
            <person name="Donath A."/>
            <person name="Peters R."/>
            <person name="Mayer C."/>
            <person name="Rust J."/>
            <person name="Gunkel S."/>
            <person name="Lesny P."/>
            <person name="Martin S."/>
            <person name="Oeyen J.P."/>
            <person name="Petersen M."/>
            <person name="Panagiotis P."/>
            <person name="Wilbrandt J."/>
            <person name="Tanja T."/>
        </authorList>
    </citation>
    <scope>NUCLEOTIDE SEQUENCE</scope>
    <source>
        <strain evidence="3">GBR_01_08_01A</strain>
        <tissue evidence="3">Thorax + abdomen</tissue>
    </source>
</reference>
<dbReference type="PROSITE" id="PS50878">
    <property type="entry name" value="RT_POL"/>
    <property type="match status" value="1"/>
</dbReference>
<dbReference type="PANTHER" id="PTHR19446">
    <property type="entry name" value="REVERSE TRANSCRIPTASES"/>
    <property type="match status" value="1"/>
</dbReference>
<dbReference type="InterPro" id="IPR036691">
    <property type="entry name" value="Endo/exonu/phosph_ase_sf"/>
</dbReference>
<dbReference type="GO" id="GO:0003824">
    <property type="term" value="F:catalytic activity"/>
    <property type="evidence" value="ECO:0007669"/>
    <property type="project" value="InterPro"/>
</dbReference>
<dbReference type="InterPro" id="IPR000477">
    <property type="entry name" value="RT_dom"/>
</dbReference>
<feature type="non-terminal residue" evidence="3">
    <location>
        <position position="1"/>
    </location>
</feature>
<name>A0AAD9VK45_9HYME</name>
<accession>A0AAD9VK45</accession>
<keyword evidence="1" id="KW-0472">Membrane</keyword>
<feature type="domain" description="Reverse transcriptase" evidence="2">
    <location>
        <begin position="412"/>
        <end position="682"/>
    </location>
</feature>
<dbReference type="Gene3D" id="3.60.10.10">
    <property type="entry name" value="Endonuclease/exonuclease/phosphatase"/>
    <property type="match status" value="1"/>
</dbReference>
<reference evidence="3" key="2">
    <citation type="journal article" date="2023" name="Commun. Biol.">
        <title>Intrasexual cuticular hydrocarbon dimorphism in a wasp sheds light on hydrocarbon biosynthesis genes in Hymenoptera.</title>
        <authorList>
            <person name="Moris V.C."/>
            <person name="Podsiadlowski L."/>
            <person name="Martin S."/>
            <person name="Oeyen J.P."/>
            <person name="Donath A."/>
            <person name="Petersen M."/>
            <person name="Wilbrandt J."/>
            <person name="Misof B."/>
            <person name="Liedtke D."/>
            <person name="Thamm M."/>
            <person name="Scheiner R."/>
            <person name="Schmitt T."/>
            <person name="Niehuis O."/>
        </authorList>
    </citation>
    <scope>NUCLEOTIDE SEQUENCE</scope>
    <source>
        <strain evidence="3">GBR_01_08_01A</strain>
    </source>
</reference>
<keyword evidence="1" id="KW-0812">Transmembrane</keyword>
<keyword evidence="1" id="KW-1133">Transmembrane helix</keyword>
<evidence type="ECO:0000313" key="3">
    <source>
        <dbReference type="EMBL" id="KAK2577563.1"/>
    </source>
</evidence>
<comment type="caution">
    <text evidence="3">The sequence shown here is derived from an EMBL/GenBank/DDBJ whole genome shotgun (WGS) entry which is preliminary data.</text>
</comment>
<dbReference type="AlphaFoldDB" id="A0AAD9VK45"/>
<proteinExistence type="predicted"/>
<protein>
    <recommendedName>
        <fullName evidence="2">Reverse transcriptase domain-containing protein</fullName>
    </recommendedName>
</protein>